<dbReference type="RefSeq" id="WP_013214183.1">
    <property type="nucleotide sequence ID" value="NC_014313.1"/>
</dbReference>
<name>D8JQ43_HYPDA</name>
<reference evidence="3" key="2">
    <citation type="journal article" date="2011" name="J. Bacteriol.">
        <title>Genome sequences of eight morphologically diverse alphaproteobacteria.</title>
        <authorList>
            <consortium name="US DOE Joint Genome Institute"/>
            <person name="Brown P.J."/>
            <person name="Kysela D.T."/>
            <person name="Buechlein A."/>
            <person name="Hemmerich C."/>
            <person name="Brun Y.V."/>
        </authorList>
    </citation>
    <scope>NUCLEOTIDE SEQUENCE [LARGE SCALE GENOMIC DNA]</scope>
    <source>
        <strain evidence="3">ATCC 51888 / DSM 1869 / NCIB 11706 / TK 0415</strain>
    </source>
</reference>
<keyword evidence="3" id="KW-1185">Reference proteome</keyword>
<evidence type="ECO:0000313" key="2">
    <source>
        <dbReference type="EMBL" id="ADJ23369.1"/>
    </source>
</evidence>
<evidence type="ECO:0000313" key="3">
    <source>
        <dbReference type="Proteomes" id="UP000002033"/>
    </source>
</evidence>
<organism evidence="1 3">
    <name type="scientific">Hyphomicrobium denitrificans (strain ATCC 51888 / DSM 1869 / NCIMB 11706 / TK 0415)</name>
    <dbReference type="NCBI Taxonomy" id="582899"/>
    <lineage>
        <taxon>Bacteria</taxon>
        <taxon>Pseudomonadati</taxon>
        <taxon>Pseudomonadota</taxon>
        <taxon>Alphaproteobacteria</taxon>
        <taxon>Hyphomicrobiales</taxon>
        <taxon>Hyphomicrobiaceae</taxon>
        <taxon>Hyphomicrobium</taxon>
    </lineage>
</organism>
<evidence type="ECO:0000313" key="1">
    <source>
        <dbReference type="EMBL" id="ADJ21964.1"/>
    </source>
</evidence>
<dbReference type="STRING" id="582899.Hden_0137"/>
<gene>
    <name evidence="1" type="ordered locus">Hden_0137</name>
    <name evidence="2" type="ordered locus">Hden_1557</name>
</gene>
<protein>
    <submittedName>
        <fullName evidence="1">Uncharacterized protein</fullName>
    </submittedName>
</protein>
<reference evidence="1" key="1">
    <citation type="submission" date="2010-06" db="EMBL/GenBank/DDBJ databases">
        <title>Complete sequence of Hyphomicrobium denitrificans ATCC 51888.</title>
        <authorList>
            <consortium name="US DOE Joint Genome Institute"/>
            <person name="Lucas S."/>
            <person name="Copeland A."/>
            <person name="Lapidus A."/>
            <person name="Cheng J.-F."/>
            <person name="Bruce D."/>
            <person name="Goodwin L."/>
            <person name="Pitluck S."/>
            <person name="Held B."/>
            <person name="Detter J.C."/>
            <person name="Han C."/>
            <person name="Tapia R."/>
            <person name="Land M."/>
            <person name="Hauser L."/>
            <person name="Kyrpides N."/>
            <person name="Ivanova N."/>
            <person name="Brown P.J.B."/>
            <person name="Brun Y.V."/>
            <person name="Woyke T."/>
        </authorList>
    </citation>
    <scope>NUCLEOTIDE SEQUENCE</scope>
    <source>
        <strain evidence="1">ATCC 51888</strain>
    </source>
</reference>
<dbReference type="HOGENOM" id="CLU_2666138_0_0_5"/>
<dbReference type="AlphaFoldDB" id="D8JQ43"/>
<dbReference type="KEGG" id="hdn:Hden_0137"/>
<accession>D8JQ43</accession>
<dbReference type="KEGG" id="hdn:Hden_1557"/>
<proteinExistence type="predicted"/>
<dbReference type="EMBL" id="CP002083">
    <property type="protein sequence ID" value="ADJ23369.1"/>
    <property type="molecule type" value="Genomic_DNA"/>
</dbReference>
<dbReference type="EMBL" id="CP002083">
    <property type="protein sequence ID" value="ADJ21964.1"/>
    <property type="molecule type" value="Genomic_DNA"/>
</dbReference>
<dbReference type="Proteomes" id="UP000002033">
    <property type="component" value="Chromosome"/>
</dbReference>
<sequence>MRITFSEDSALAAAFGMVAQIVKETSDDSEKTRLFNILIGCHNDFAETLKAAGFDLGARDQILDFIIREARRAQN</sequence>